<sequence length="243" mass="27265">MDNNSFNFNTESLPKPRYINEYRKMGDMFRPRPGRDKSFLDKLLLQIFISLIILAFVLLINSINISIAKEFTLGIKKVINWKVDLQGVMQVIKGTNLMEDKDNMDEAAPLLPVSSNKVFIMPIEGEITSEFGQRVHPVFNTVKAHNGIDIAGEYGDKIKASMEGTVSEVGEDSTLGKYIWISNGKYKTLYAHCSKIIAQRNQKVKQGDIIAEVGDTGLSSGSHLHFEIWENDTPVNPLDKLST</sequence>
<dbReference type="EMBL" id="JAJEKE010000001">
    <property type="protein sequence ID" value="MCQ1528464.1"/>
    <property type="molecule type" value="Genomic_DNA"/>
</dbReference>
<dbReference type="SUPFAM" id="SSF51261">
    <property type="entry name" value="Duplicated hybrid motif"/>
    <property type="match status" value="1"/>
</dbReference>
<keyword evidence="2" id="KW-0812">Transmembrane</keyword>
<dbReference type="InterPro" id="IPR050570">
    <property type="entry name" value="Cell_wall_metabolism_enzyme"/>
</dbReference>
<protein>
    <submittedName>
        <fullName evidence="4">M23 family metallopeptidase</fullName>
    </submittedName>
</protein>
<accession>A0ABT1NB32</accession>
<keyword evidence="2" id="KW-0472">Membrane</keyword>
<dbReference type="Proteomes" id="UP001651880">
    <property type="component" value="Unassembled WGS sequence"/>
</dbReference>
<dbReference type="PANTHER" id="PTHR21666:SF289">
    <property type="entry name" value="L-ALA--D-GLU ENDOPEPTIDASE"/>
    <property type="match status" value="1"/>
</dbReference>
<dbReference type="Pfam" id="PF01551">
    <property type="entry name" value="Peptidase_M23"/>
    <property type="match status" value="1"/>
</dbReference>
<dbReference type="PANTHER" id="PTHR21666">
    <property type="entry name" value="PEPTIDASE-RELATED"/>
    <property type="match status" value="1"/>
</dbReference>
<comment type="caution">
    <text evidence="4">The sequence shown here is derived from an EMBL/GenBank/DDBJ whole genome shotgun (WGS) entry which is preliminary data.</text>
</comment>
<keyword evidence="1" id="KW-0732">Signal</keyword>
<reference evidence="4 5" key="1">
    <citation type="submission" date="2021-10" db="EMBL/GenBank/DDBJ databases">
        <title>Lutispora strain m25 sp. nov., a thermophilic, non-spore-forming bacterium isolated from a lab-scale methanogenic bioreactor digesting anaerobic sludge.</title>
        <authorList>
            <person name="El Houari A."/>
            <person name="Mcdonald J."/>
        </authorList>
    </citation>
    <scope>NUCLEOTIDE SEQUENCE [LARGE SCALE GENOMIC DNA]</scope>
    <source>
        <strain evidence="5">m25</strain>
    </source>
</reference>
<dbReference type="Gene3D" id="2.70.70.10">
    <property type="entry name" value="Glucose Permease (Domain IIA)"/>
    <property type="match status" value="1"/>
</dbReference>
<dbReference type="CDD" id="cd12797">
    <property type="entry name" value="M23_peptidase"/>
    <property type="match status" value="1"/>
</dbReference>
<organism evidence="4 5">
    <name type="scientific">Lutispora saccharofermentans</name>
    <dbReference type="NCBI Taxonomy" id="3024236"/>
    <lineage>
        <taxon>Bacteria</taxon>
        <taxon>Bacillati</taxon>
        <taxon>Bacillota</taxon>
        <taxon>Clostridia</taxon>
        <taxon>Lutisporales</taxon>
        <taxon>Lutisporaceae</taxon>
        <taxon>Lutispora</taxon>
    </lineage>
</organism>
<evidence type="ECO:0000313" key="4">
    <source>
        <dbReference type="EMBL" id="MCQ1528464.1"/>
    </source>
</evidence>
<name>A0ABT1NB32_9FIRM</name>
<feature type="transmembrane region" description="Helical" evidence="2">
    <location>
        <begin position="43"/>
        <end position="67"/>
    </location>
</feature>
<feature type="domain" description="M23ase beta-sheet core" evidence="3">
    <location>
        <begin position="144"/>
        <end position="237"/>
    </location>
</feature>
<evidence type="ECO:0000313" key="5">
    <source>
        <dbReference type="Proteomes" id="UP001651880"/>
    </source>
</evidence>
<evidence type="ECO:0000256" key="2">
    <source>
        <dbReference type="SAM" id="Phobius"/>
    </source>
</evidence>
<dbReference type="RefSeq" id="WP_255225946.1">
    <property type="nucleotide sequence ID" value="NZ_JAJEKE010000001.1"/>
</dbReference>
<dbReference type="InterPro" id="IPR011055">
    <property type="entry name" value="Dup_hybrid_motif"/>
</dbReference>
<evidence type="ECO:0000259" key="3">
    <source>
        <dbReference type="Pfam" id="PF01551"/>
    </source>
</evidence>
<dbReference type="InterPro" id="IPR016047">
    <property type="entry name" value="M23ase_b-sheet_dom"/>
</dbReference>
<keyword evidence="2" id="KW-1133">Transmembrane helix</keyword>
<gene>
    <name evidence="4" type="ORF">LJD61_02725</name>
</gene>
<proteinExistence type="predicted"/>
<evidence type="ECO:0000256" key="1">
    <source>
        <dbReference type="ARBA" id="ARBA00022729"/>
    </source>
</evidence>
<keyword evidence="5" id="KW-1185">Reference proteome</keyword>